<proteinExistence type="predicted"/>
<dbReference type="Proteomes" id="UP001159428">
    <property type="component" value="Unassembled WGS sequence"/>
</dbReference>
<evidence type="ECO:0000256" key="1">
    <source>
        <dbReference type="SAM" id="MobiDB-lite"/>
    </source>
</evidence>
<organism evidence="2 3">
    <name type="scientific">Pocillopora meandrina</name>
    <dbReference type="NCBI Taxonomy" id="46732"/>
    <lineage>
        <taxon>Eukaryota</taxon>
        <taxon>Metazoa</taxon>
        <taxon>Cnidaria</taxon>
        <taxon>Anthozoa</taxon>
        <taxon>Hexacorallia</taxon>
        <taxon>Scleractinia</taxon>
        <taxon>Astrocoeniina</taxon>
        <taxon>Pocilloporidae</taxon>
        <taxon>Pocillopora</taxon>
    </lineage>
</organism>
<evidence type="ECO:0000313" key="2">
    <source>
        <dbReference type="EMBL" id="CAH3114296.1"/>
    </source>
</evidence>
<protein>
    <submittedName>
        <fullName evidence="2">Uncharacterized protein</fullName>
    </submittedName>
</protein>
<feature type="compositionally biased region" description="Basic residues" evidence="1">
    <location>
        <begin position="13"/>
        <end position="24"/>
    </location>
</feature>
<sequence length="113" mass="13444">MKRKAENPEYRKKINNHSFKKRKVKNSEPMSQIKRNYVKVKKTVMSVHRIAQCAKMQYQNAQTKSRPTTDSYDLQAQKNEHNVISMINLFHNHIKCGPEYICDQLWYKSSVVK</sequence>
<feature type="region of interest" description="Disordered" evidence="1">
    <location>
        <begin position="1"/>
        <end position="28"/>
    </location>
</feature>
<comment type="caution">
    <text evidence="2">The sequence shown here is derived from an EMBL/GenBank/DDBJ whole genome shotgun (WGS) entry which is preliminary data.</text>
</comment>
<reference evidence="2 3" key="1">
    <citation type="submission" date="2022-05" db="EMBL/GenBank/DDBJ databases">
        <authorList>
            <consortium name="Genoscope - CEA"/>
            <person name="William W."/>
        </authorList>
    </citation>
    <scope>NUCLEOTIDE SEQUENCE [LARGE SCALE GENOMIC DNA]</scope>
</reference>
<keyword evidence="3" id="KW-1185">Reference proteome</keyword>
<feature type="compositionally biased region" description="Basic and acidic residues" evidence="1">
    <location>
        <begin position="1"/>
        <end position="12"/>
    </location>
</feature>
<evidence type="ECO:0000313" key="3">
    <source>
        <dbReference type="Proteomes" id="UP001159428"/>
    </source>
</evidence>
<feature type="non-terminal residue" evidence="2">
    <location>
        <position position="113"/>
    </location>
</feature>
<dbReference type="EMBL" id="CALNXJ010000014">
    <property type="protein sequence ID" value="CAH3114296.1"/>
    <property type="molecule type" value="Genomic_DNA"/>
</dbReference>
<gene>
    <name evidence="2" type="ORF">PMEA_00006158</name>
</gene>
<name>A0AAU9WHE0_9CNID</name>
<dbReference type="AlphaFoldDB" id="A0AAU9WHE0"/>
<accession>A0AAU9WHE0</accession>